<proteinExistence type="predicted"/>
<dbReference type="AlphaFoldDB" id="A0A132PUJ9"/>
<comment type="caution">
    <text evidence="2">The sequence shown here is derived from an EMBL/GenBank/DDBJ whole genome shotgun (WGS) entry which is preliminary data.</text>
</comment>
<dbReference type="EMBL" id="LGTW01000001">
    <property type="protein sequence ID" value="KWX26029.1"/>
    <property type="molecule type" value="Genomic_DNA"/>
</dbReference>
<sequence length="105" mass="10435">MLGAAAAIGWVPVAAAAVAIVYRFPIPFGEYAHGIESAATAALASVFYLVLGGALVVGVLGAAAGATLAKLVPRREGALTVLAGFVIALLGALSLGMLEYVIGPW</sequence>
<evidence type="ECO:0000313" key="2">
    <source>
        <dbReference type="EMBL" id="KWX26029.1"/>
    </source>
</evidence>
<feature type="transmembrane region" description="Helical" evidence="1">
    <location>
        <begin position="78"/>
        <end position="102"/>
    </location>
</feature>
<keyword evidence="1" id="KW-0812">Transmembrane</keyword>
<organism evidence="2 3">
    <name type="scientific">Mycolicibacterium wolinskyi</name>
    <dbReference type="NCBI Taxonomy" id="59750"/>
    <lineage>
        <taxon>Bacteria</taxon>
        <taxon>Bacillati</taxon>
        <taxon>Actinomycetota</taxon>
        <taxon>Actinomycetes</taxon>
        <taxon>Mycobacteriales</taxon>
        <taxon>Mycobacteriaceae</taxon>
        <taxon>Mycolicibacterium</taxon>
    </lineage>
</organism>
<accession>A0A132PUJ9</accession>
<keyword evidence="1" id="KW-1133">Transmembrane helix</keyword>
<reference evidence="2 3" key="1">
    <citation type="submission" date="2015-07" db="EMBL/GenBank/DDBJ databases">
        <title>A draft genome sequence of Mycobacterium wolinskyi.</title>
        <authorList>
            <person name="de Man T.J."/>
            <person name="Perry K.A."/>
            <person name="Coulliette A.D."/>
            <person name="Jensen B."/>
            <person name="Toney N.C."/>
            <person name="Limbago B.M."/>
            <person name="Noble-Wang J."/>
        </authorList>
    </citation>
    <scope>NUCLEOTIDE SEQUENCE [LARGE SCALE GENOMIC DNA]</scope>
    <source>
        <strain evidence="2 3">CDC_01</strain>
    </source>
</reference>
<protein>
    <submittedName>
        <fullName evidence="2">Uncharacterized protein</fullName>
    </submittedName>
</protein>
<keyword evidence="1" id="KW-0472">Membrane</keyword>
<evidence type="ECO:0000256" key="1">
    <source>
        <dbReference type="SAM" id="Phobius"/>
    </source>
</evidence>
<dbReference type="Proteomes" id="UP000070612">
    <property type="component" value="Unassembled WGS sequence"/>
</dbReference>
<evidence type="ECO:0000313" key="3">
    <source>
        <dbReference type="Proteomes" id="UP000070612"/>
    </source>
</evidence>
<feature type="transmembrane region" description="Helical" evidence="1">
    <location>
        <begin position="40"/>
        <end position="66"/>
    </location>
</feature>
<keyword evidence="3" id="KW-1185">Reference proteome</keyword>
<gene>
    <name evidence="2" type="ORF">AFM11_01915</name>
</gene>
<name>A0A132PUJ9_9MYCO</name>
<dbReference type="PATRIC" id="fig|59750.3.peg.393"/>
<dbReference type="RefSeq" id="WP_067842985.1">
    <property type="nucleotide sequence ID" value="NZ_LGTW01000001.1"/>
</dbReference>